<evidence type="ECO:0000313" key="1">
    <source>
        <dbReference type="EMBL" id="MFC4387581.1"/>
    </source>
</evidence>
<reference evidence="2" key="1">
    <citation type="journal article" date="2019" name="Int. J. Syst. Evol. Microbiol.">
        <title>The Global Catalogue of Microorganisms (GCM) 10K type strain sequencing project: providing services to taxonomists for standard genome sequencing and annotation.</title>
        <authorList>
            <consortium name="The Broad Institute Genomics Platform"/>
            <consortium name="The Broad Institute Genome Sequencing Center for Infectious Disease"/>
            <person name="Wu L."/>
            <person name="Ma J."/>
        </authorList>
    </citation>
    <scope>NUCLEOTIDE SEQUENCE [LARGE SCALE GENOMIC DNA]</scope>
    <source>
        <strain evidence="2">KACC 14058</strain>
    </source>
</reference>
<accession>A0ABV8VWY5</accession>
<name>A0ABV8VWY5_9BACI</name>
<keyword evidence="2" id="KW-1185">Reference proteome</keyword>
<organism evidence="1 2">
    <name type="scientific">Gracilibacillus marinus</name>
    <dbReference type="NCBI Taxonomy" id="630535"/>
    <lineage>
        <taxon>Bacteria</taxon>
        <taxon>Bacillati</taxon>
        <taxon>Bacillota</taxon>
        <taxon>Bacilli</taxon>
        <taxon>Bacillales</taxon>
        <taxon>Bacillaceae</taxon>
        <taxon>Gracilibacillus</taxon>
    </lineage>
</organism>
<comment type="caution">
    <text evidence="1">The sequence shown here is derived from an EMBL/GenBank/DDBJ whole genome shotgun (WGS) entry which is preliminary data.</text>
</comment>
<proteinExistence type="predicted"/>
<protein>
    <submittedName>
        <fullName evidence="1">Uncharacterized protein</fullName>
    </submittedName>
</protein>
<evidence type="ECO:0000313" key="2">
    <source>
        <dbReference type="Proteomes" id="UP001595880"/>
    </source>
</evidence>
<dbReference type="RefSeq" id="WP_390197622.1">
    <property type="nucleotide sequence ID" value="NZ_JBHSDV010000001.1"/>
</dbReference>
<sequence length="45" mass="5240">MVKVKMLVQSTYNGQLLREGKVYDIAKETAERWQLSKIAEIVQED</sequence>
<gene>
    <name evidence="1" type="ORF">ACFOZ1_07105</name>
</gene>
<dbReference type="Proteomes" id="UP001595880">
    <property type="component" value="Unassembled WGS sequence"/>
</dbReference>
<dbReference type="EMBL" id="JBHSDV010000001">
    <property type="protein sequence ID" value="MFC4387581.1"/>
    <property type="molecule type" value="Genomic_DNA"/>
</dbReference>